<feature type="region of interest" description="Disordered" evidence="1">
    <location>
        <begin position="21"/>
        <end position="51"/>
    </location>
</feature>
<keyword evidence="3" id="KW-1185">Reference proteome</keyword>
<name>A0AAN5CDE4_9BILA</name>
<evidence type="ECO:0000313" key="3">
    <source>
        <dbReference type="Proteomes" id="UP001328107"/>
    </source>
</evidence>
<dbReference type="EMBL" id="BTRK01000002">
    <property type="protein sequence ID" value="GMR38584.1"/>
    <property type="molecule type" value="Genomic_DNA"/>
</dbReference>
<feature type="non-terminal residue" evidence="2">
    <location>
        <position position="315"/>
    </location>
</feature>
<feature type="non-terminal residue" evidence="2">
    <location>
        <position position="1"/>
    </location>
</feature>
<proteinExistence type="predicted"/>
<accession>A0AAN5CDE4</accession>
<dbReference type="InterPro" id="IPR038459">
    <property type="entry name" value="MT_TRM10-typ_sf"/>
</dbReference>
<protein>
    <submittedName>
        <fullName evidence="2">Uncharacterized protein</fullName>
    </submittedName>
</protein>
<dbReference type="AlphaFoldDB" id="A0AAN5CDE4"/>
<organism evidence="2 3">
    <name type="scientific">Pristionchus mayeri</name>
    <dbReference type="NCBI Taxonomy" id="1317129"/>
    <lineage>
        <taxon>Eukaryota</taxon>
        <taxon>Metazoa</taxon>
        <taxon>Ecdysozoa</taxon>
        <taxon>Nematoda</taxon>
        <taxon>Chromadorea</taxon>
        <taxon>Rhabditida</taxon>
        <taxon>Rhabditina</taxon>
        <taxon>Diplogasteromorpha</taxon>
        <taxon>Diplogasteroidea</taxon>
        <taxon>Neodiplogasteridae</taxon>
        <taxon>Pristionchus</taxon>
    </lineage>
</organism>
<dbReference type="Gene3D" id="3.40.1280.30">
    <property type="match status" value="1"/>
</dbReference>
<comment type="caution">
    <text evidence="2">The sequence shown here is derived from an EMBL/GenBank/DDBJ whole genome shotgun (WGS) entry which is preliminary data.</text>
</comment>
<dbReference type="Proteomes" id="UP001328107">
    <property type="component" value="Unassembled WGS sequence"/>
</dbReference>
<evidence type="ECO:0000313" key="2">
    <source>
        <dbReference type="EMBL" id="GMR38584.1"/>
    </source>
</evidence>
<gene>
    <name evidence="2" type="ORF">PMAYCL1PPCAC_08779</name>
</gene>
<evidence type="ECO:0000256" key="1">
    <source>
        <dbReference type="SAM" id="MobiDB-lite"/>
    </source>
</evidence>
<reference evidence="3" key="1">
    <citation type="submission" date="2022-10" db="EMBL/GenBank/DDBJ databases">
        <title>Genome assembly of Pristionchus species.</title>
        <authorList>
            <person name="Yoshida K."/>
            <person name="Sommer R.J."/>
        </authorList>
    </citation>
    <scope>NUCLEOTIDE SEQUENCE [LARGE SCALE GENOMIC DNA]</scope>
    <source>
        <strain evidence="3">RS5460</strain>
    </source>
</reference>
<sequence length="315" mass="36567">RGLTRCLQHRKGFSERFVRNHWANPSLPQTPEPSGVQATENQEEPHDSDFASSFKKLLPSQQFRDGLSESDKQRLELLIKQTELYCYMARKVPTTISDKDWNKLLNLPSVKTRVSTLEFIAVKARKEERDRLKKSGSEAFHARMEQEVERYNAGGMGYGPRLYELVRDPLRRKDRYSLIKGANVWSSLRLMDEHPAIVIDMQYVFDGQHEREYSIKKELQYCISENLYSRRPLPLILSNVPENEHGKVYTEKTLGFWGNEHQHQMILPDVEKFSPRDAVMNATGKKDPKIVYISRYATKMLDGPLNADACELLSF</sequence>